<dbReference type="Proteomes" id="UP001139887">
    <property type="component" value="Unassembled WGS sequence"/>
</dbReference>
<dbReference type="EMBL" id="JANBUW010001369">
    <property type="protein sequence ID" value="KAJ2843566.1"/>
    <property type="molecule type" value="Genomic_DNA"/>
</dbReference>
<feature type="transmembrane region" description="Helical" evidence="1">
    <location>
        <begin position="15"/>
        <end position="37"/>
    </location>
</feature>
<evidence type="ECO:0000313" key="2">
    <source>
        <dbReference type="EMBL" id="KAJ2843566.1"/>
    </source>
</evidence>
<proteinExistence type="predicted"/>
<evidence type="ECO:0000313" key="3">
    <source>
        <dbReference type="Proteomes" id="UP001139887"/>
    </source>
</evidence>
<protein>
    <submittedName>
        <fullName evidence="2">Uncharacterized protein</fullName>
    </submittedName>
</protein>
<reference evidence="2" key="1">
    <citation type="submission" date="2022-07" db="EMBL/GenBank/DDBJ databases">
        <title>Phylogenomic reconstructions and comparative analyses of Kickxellomycotina fungi.</title>
        <authorList>
            <person name="Reynolds N.K."/>
            <person name="Stajich J.E."/>
            <person name="Barry K."/>
            <person name="Grigoriev I.V."/>
            <person name="Crous P."/>
            <person name="Smith M.E."/>
        </authorList>
    </citation>
    <scope>NUCLEOTIDE SEQUENCE</scope>
    <source>
        <strain evidence="2">NRRL 1566</strain>
    </source>
</reference>
<keyword evidence="1" id="KW-1133">Transmembrane helix</keyword>
<organism evidence="2 3">
    <name type="scientific">Coemansia brasiliensis</name>
    <dbReference type="NCBI Taxonomy" id="2650707"/>
    <lineage>
        <taxon>Eukaryota</taxon>
        <taxon>Fungi</taxon>
        <taxon>Fungi incertae sedis</taxon>
        <taxon>Zoopagomycota</taxon>
        <taxon>Kickxellomycotina</taxon>
        <taxon>Kickxellomycetes</taxon>
        <taxon>Kickxellales</taxon>
        <taxon>Kickxellaceae</taxon>
        <taxon>Coemansia</taxon>
    </lineage>
</organism>
<dbReference type="AlphaFoldDB" id="A0A9W8I666"/>
<keyword evidence="1" id="KW-0472">Membrane</keyword>
<dbReference type="OrthoDB" id="39175at2759"/>
<keyword evidence="3" id="KW-1185">Reference proteome</keyword>
<keyword evidence="1" id="KW-0812">Transmembrane</keyword>
<comment type="caution">
    <text evidence="2">The sequence shown here is derived from an EMBL/GenBank/DDBJ whole genome shotgun (WGS) entry which is preliminary data.</text>
</comment>
<gene>
    <name evidence="2" type="ORF">IWW36_005518</name>
</gene>
<accession>A0A9W8I666</accession>
<sequence>MTELLTLARTLDVRYHIVTFGFAVFMAGVVHVGAVACTPRNSNERQYSVNCVREHVGCLDRLGKYFAFHFIMAKHIRAQLQTIEVTDVRRRSALAATMVNQQGFVAGAVPPLVQSQQQWNLQGTAAVSTLGISQLQRQQLRTSVQSAEPALGLASLEAAAGLLASSDGNSPKANASMSSEWLFSGAPSLSSNNNDLGAAQPPSSLDAFLNMLSQDSSSAAQCPGVSVCAGLCGAHSPQTVARMAATGLSGMAGMAGMSSLVELFSPSTMDDRSSVYPQQMLSNSSLAPDIPGSHNLTK</sequence>
<evidence type="ECO:0000256" key="1">
    <source>
        <dbReference type="SAM" id="Phobius"/>
    </source>
</evidence>
<name>A0A9W8I666_9FUNG</name>